<dbReference type="InterPro" id="IPR011333">
    <property type="entry name" value="SKP1/BTB/POZ_sf"/>
</dbReference>
<evidence type="ECO:0000313" key="3">
    <source>
        <dbReference type="Proteomes" id="UP000672032"/>
    </source>
</evidence>
<dbReference type="Pfam" id="PF00651">
    <property type="entry name" value="BTB"/>
    <property type="match status" value="1"/>
</dbReference>
<proteinExistence type="predicted"/>
<dbReference type="Gene3D" id="3.30.710.10">
    <property type="entry name" value="Potassium Channel Kv1.1, Chain A"/>
    <property type="match status" value="1"/>
</dbReference>
<reference evidence="2" key="1">
    <citation type="submission" date="2020-10" db="EMBL/GenBank/DDBJ databases">
        <title>Genome Sequence of Monilinia vaccinii-corymbosi Sheds Light on Mummy Berry Disease Infection of Blueberry and Mating Type.</title>
        <authorList>
            <person name="Yow A.G."/>
            <person name="Zhang Y."/>
            <person name="Bansal K."/>
            <person name="Eacker S.M."/>
            <person name="Sullivan S."/>
            <person name="Liachko I."/>
            <person name="Cubeta M.A."/>
            <person name="Rollins J.A."/>
            <person name="Ashrafi H."/>
        </authorList>
    </citation>
    <scope>NUCLEOTIDE SEQUENCE</scope>
    <source>
        <strain evidence="2">RL-1</strain>
    </source>
</reference>
<dbReference type="SUPFAM" id="SSF54695">
    <property type="entry name" value="POZ domain"/>
    <property type="match status" value="1"/>
</dbReference>
<dbReference type="AlphaFoldDB" id="A0A8A3PJX1"/>
<feature type="domain" description="BTB" evidence="1">
    <location>
        <begin position="16"/>
        <end position="86"/>
    </location>
</feature>
<dbReference type="InterPro" id="IPR000210">
    <property type="entry name" value="BTB/POZ_dom"/>
</dbReference>
<organism evidence="2 3">
    <name type="scientific">Monilinia vaccinii-corymbosi</name>
    <dbReference type="NCBI Taxonomy" id="61207"/>
    <lineage>
        <taxon>Eukaryota</taxon>
        <taxon>Fungi</taxon>
        <taxon>Dikarya</taxon>
        <taxon>Ascomycota</taxon>
        <taxon>Pezizomycotina</taxon>
        <taxon>Leotiomycetes</taxon>
        <taxon>Helotiales</taxon>
        <taxon>Sclerotiniaceae</taxon>
        <taxon>Monilinia</taxon>
    </lineage>
</organism>
<name>A0A8A3PJX1_9HELO</name>
<accession>A0A8A3PJX1</accession>
<evidence type="ECO:0000313" key="2">
    <source>
        <dbReference type="EMBL" id="QSZ35251.1"/>
    </source>
</evidence>
<keyword evidence="3" id="KW-1185">Reference proteome</keyword>
<dbReference type="CDD" id="cd18186">
    <property type="entry name" value="BTB_POZ_ZBTB_KLHL-like"/>
    <property type="match status" value="1"/>
</dbReference>
<dbReference type="OrthoDB" id="6359816at2759"/>
<dbReference type="PROSITE" id="PS50097">
    <property type="entry name" value="BTB"/>
    <property type="match status" value="1"/>
</dbReference>
<dbReference type="EMBL" id="CP063409">
    <property type="protein sequence ID" value="QSZ35251.1"/>
    <property type="molecule type" value="Genomic_DNA"/>
</dbReference>
<protein>
    <recommendedName>
        <fullName evidence="1">BTB domain-containing protein</fullName>
    </recommendedName>
</protein>
<evidence type="ECO:0000259" key="1">
    <source>
        <dbReference type="PROSITE" id="PS50097"/>
    </source>
</evidence>
<gene>
    <name evidence="2" type="ORF">DSL72_008120</name>
</gene>
<dbReference type="PANTHER" id="PTHR47843:SF2">
    <property type="entry name" value="BTB DOMAIN-CONTAINING PROTEIN"/>
    <property type="match status" value="1"/>
</dbReference>
<sequence length="233" mass="27184">MFDADDENIGAMLGTELVTIIVGEEKRKFVVHQQLICGSVWYFDVAFSTSRFREGQEKRMEMPEDDPEAFELFTHWLYRGSVPRPFDADGFDHLVSLYVFAEKLCINEVADKTIDAIISGDYSMQPEMTPKRVERIWLNTLPTSPLRKWCIHALVDKLCDFETPDEEKETPGFLNRFNLVQLWDIMPYNCDLYTAFFLQAQEHSAVNLPKDAFTAGGWERCYFHQHSEEEFCH</sequence>
<dbReference type="PANTHER" id="PTHR47843">
    <property type="entry name" value="BTB DOMAIN-CONTAINING PROTEIN-RELATED"/>
    <property type="match status" value="1"/>
</dbReference>
<dbReference type="Proteomes" id="UP000672032">
    <property type="component" value="Chromosome 5"/>
</dbReference>